<dbReference type="Gene3D" id="2.60.120.260">
    <property type="entry name" value="Galactose-binding domain-like"/>
    <property type="match status" value="2"/>
</dbReference>
<feature type="region of interest" description="Disordered" evidence="1">
    <location>
        <begin position="334"/>
        <end position="468"/>
    </location>
</feature>
<feature type="compositionally biased region" description="Polar residues" evidence="1">
    <location>
        <begin position="336"/>
        <end position="361"/>
    </location>
</feature>
<evidence type="ECO:0000256" key="1">
    <source>
        <dbReference type="SAM" id="MobiDB-lite"/>
    </source>
</evidence>
<comment type="caution">
    <text evidence="3">The sequence shown here is derived from an EMBL/GenBank/DDBJ whole genome shotgun (WGS) entry which is preliminary data.</text>
</comment>
<feature type="compositionally biased region" description="Low complexity" evidence="1">
    <location>
        <begin position="446"/>
        <end position="468"/>
    </location>
</feature>
<evidence type="ECO:0000313" key="3">
    <source>
        <dbReference type="EMBL" id="KAJ7079558.1"/>
    </source>
</evidence>
<accession>A0AAD6TU86</accession>
<gene>
    <name evidence="3" type="ORF">B0H15DRAFT_497727</name>
</gene>
<dbReference type="EMBL" id="JARJCN010000059">
    <property type="protein sequence ID" value="KAJ7079558.1"/>
    <property type="molecule type" value="Genomic_DNA"/>
</dbReference>
<keyword evidence="4" id="KW-1185">Reference proteome</keyword>
<keyword evidence="2" id="KW-1133">Transmembrane helix</keyword>
<proteinExistence type="predicted"/>
<keyword evidence="2" id="KW-0472">Membrane</keyword>
<evidence type="ECO:0008006" key="5">
    <source>
        <dbReference type="Google" id="ProtNLM"/>
    </source>
</evidence>
<evidence type="ECO:0000256" key="2">
    <source>
        <dbReference type="SAM" id="Phobius"/>
    </source>
</evidence>
<feature type="transmembrane region" description="Helical" evidence="2">
    <location>
        <begin position="284"/>
        <end position="304"/>
    </location>
</feature>
<dbReference type="AlphaFoldDB" id="A0AAD6TU86"/>
<protein>
    <recommendedName>
        <fullName evidence="5">Transmembrane protein</fullName>
    </recommendedName>
</protein>
<feature type="compositionally biased region" description="Polar residues" evidence="1">
    <location>
        <begin position="376"/>
        <end position="411"/>
    </location>
</feature>
<organism evidence="3 4">
    <name type="scientific">Mycena belliarum</name>
    <dbReference type="NCBI Taxonomy" id="1033014"/>
    <lineage>
        <taxon>Eukaryota</taxon>
        <taxon>Fungi</taxon>
        <taxon>Dikarya</taxon>
        <taxon>Basidiomycota</taxon>
        <taxon>Agaricomycotina</taxon>
        <taxon>Agaricomycetes</taxon>
        <taxon>Agaricomycetidae</taxon>
        <taxon>Agaricales</taxon>
        <taxon>Marasmiineae</taxon>
        <taxon>Mycenaceae</taxon>
        <taxon>Mycena</taxon>
    </lineage>
</organism>
<name>A0AAD6TU86_9AGAR</name>
<dbReference type="Proteomes" id="UP001222325">
    <property type="component" value="Unassembled WGS sequence"/>
</dbReference>
<evidence type="ECO:0000313" key="4">
    <source>
        <dbReference type="Proteomes" id="UP001222325"/>
    </source>
</evidence>
<keyword evidence="2" id="KW-0812">Transmembrane</keyword>
<sequence length="496" mass="52537">MSNLVIIDDASSQIKYTGGLWTGGGTSLHYGHTATSSRVSGATMTFPFSGTSISVVGSFDANTSCTGSFSLDANLTTFVSPVLPAPLNHQSIWSSAPLTDGPHTLAYTVSSCSSSNTDLGYVWFDYILYTPSPNASTDGLVYFLDDNDPRISYSGDWTVEKDNAEDFGLGSHGGTQGCSFQLEFEGSSVSVHGRIGNDTQGIATQASFSLDSTPVVFSTPYQSTISYNQALFQSNVLAQGKHTLVGTPQSGTLWVDYLILRPNPSTDNVTTTSPRHSSANIGEIAGAVLGALLLVVGITFVVIFRRRLFKGRSATTPSRPLMRPPDIYVFDGREAVSSSASSHTPGQTENTYPPTLPSHNIRSAPRHPSDTPPVSPQSSSFTSPADSRTELISDTQISPSRPANSFASSSGHSRRAPSLNLGRGVDSDSVVDLKRRQQLAPPYDDSGSIGPSSRAPSRSSSVRPLPVIPTVATPRIGVSGSSHTFDDLDLPPVYTV</sequence>
<reference evidence="3" key="1">
    <citation type="submission" date="2023-03" db="EMBL/GenBank/DDBJ databases">
        <title>Massive genome expansion in bonnet fungi (Mycena s.s.) driven by repeated elements and novel gene families across ecological guilds.</title>
        <authorList>
            <consortium name="Lawrence Berkeley National Laboratory"/>
            <person name="Harder C.B."/>
            <person name="Miyauchi S."/>
            <person name="Viragh M."/>
            <person name="Kuo A."/>
            <person name="Thoen E."/>
            <person name="Andreopoulos B."/>
            <person name="Lu D."/>
            <person name="Skrede I."/>
            <person name="Drula E."/>
            <person name="Henrissat B."/>
            <person name="Morin E."/>
            <person name="Kohler A."/>
            <person name="Barry K."/>
            <person name="LaButti K."/>
            <person name="Morin E."/>
            <person name="Salamov A."/>
            <person name="Lipzen A."/>
            <person name="Mereny Z."/>
            <person name="Hegedus B."/>
            <person name="Baldrian P."/>
            <person name="Stursova M."/>
            <person name="Weitz H."/>
            <person name="Taylor A."/>
            <person name="Grigoriev I.V."/>
            <person name="Nagy L.G."/>
            <person name="Martin F."/>
            <person name="Kauserud H."/>
        </authorList>
    </citation>
    <scope>NUCLEOTIDE SEQUENCE</scope>
    <source>
        <strain evidence="3">CBHHK173m</strain>
    </source>
</reference>